<sequence length="574" mass="62879">MADKDSDKSEFSKLLAEECTRILASDVFARAPVQSKLLSFLCAKGVEGDTSINQYIVAVDGLGRHEDYNVDSDSYPRVQMSRLRSNLASYYASHRSAHSLCVYIKPGEYGLRLASRDLAYPSLFKYNEQSEDKAPAIAETAQSGAVSQNGEPTPEAAKTGIAQGFSTTTKVALASIIIAAALLLYASMQYNSHPDHKPALSGPPKVALEVPRSGYFNSNDRNRQLAANVERLARNQIAESFVSNLAMLDTSADTIPSYTVRIDLGDGLTGPEATIFLIDKADTELFQTSVEVSGERERFLRRVNAALAGLMGPSGMLANREVAQIDSEPRSAYECQLMIENERAQGISIADRVESCLQSYPDDKHAASWLSRKAMGMFFSQIAQGDPVTVESEAWQLIRRALAIDEYNPYANFIAAKVRIAEGNCEAAQVFLERARDRSKSYPTLIAATYAESGGCITNAETLETSTQEQRAEILALIETNPMPPVPLRTNLILAGLSMGRADLVTMAGKLPVSYNPNGDDQGLAEALSFSNELQKANSDVAFFRTNRGRIETKLRIYIWNESAREKVLETLDE</sequence>
<dbReference type="RefSeq" id="WP_170011611.1">
    <property type="nucleotide sequence ID" value="NZ_JABCRE010000002.1"/>
</dbReference>
<name>A0A848QM18_9SPHN</name>
<evidence type="ECO:0008006" key="3">
    <source>
        <dbReference type="Google" id="ProtNLM"/>
    </source>
</evidence>
<evidence type="ECO:0000313" key="2">
    <source>
        <dbReference type="Proteomes" id="UP000561181"/>
    </source>
</evidence>
<dbReference type="SUPFAM" id="SSF48452">
    <property type="entry name" value="TPR-like"/>
    <property type="match status" value="1"/>
</dbReference>
<evidence type="ECO:0000313" key="1">
    <source>
        <dbReference type="EMBL" id="NMW31790.1"/>
    </source>
</evidence>
<proteinExistence type="predicted"/>
<accession>A0A848QM18</accession>
<comment type="caution">
    <text evidence="1">The sequence shown here is derived from an EMBL/GenBank/DDBJ whole genome shotgun (WGS) entry which is preliminary data.</text>
</comment>
<dbReference type="InterPro" id="IPR011990">
    <property type="entry name" value="TPR-like_helical_dom_sf"/>
</dbReference>
<protein>
    <recommendedName>
        <fullName evidence="3">Adenylate cyclase</fullName>
    </recommendedName>
</protein>
<dbReference type="Proteomes" id="UP000561181">
    <property type="component" value="Unassembled WGS sequence"/>
</dbReference>
<gene>
    <name evidence="1" type="ORF">HKD42_06935</name>
</gene>
<organism evidence="1 2">
    <name type="scientific">Pontixanthobacter rizhaonensis</name>
    <dbReference type="NCBI Taxonomy" id="2730337"/>
    <lineage>
        <taxon>Bacteria</taxon>
        <taxon>Pseudomonadati</taxon>
        <taxon>Pseudomonadota</taxon>
        <taxon>Alphaproteobacteria</taxon>
        <taxon>Sphingomonadales</taxon>
        <taxon>Erythrobacteraceae</taxon>
        <taxon>Pontixanthobacter</taxon>
    </lineage>
</organism>
<dbReference type="EMBL" id="JABCRE010000002">
    <property type="protein sequence ID" value="NMW31790.1"/>
    <property type="molecule type" value="Genomic_DNA"/>
</dbReference>
<reference evidence="1 2" key="1">
    <citation type="submission" date="2020-04" db="EMBL/GenBank/DDBJ databases">
        <authorList>
            <person name="Liu A."/>
        </authorList>
    </citation>
    <scope>NUCLEOTIDE SEQUENCE [LARGE SCALE GENOMIC DNA]</scope>
    <source>
        <strain evidence="1 2">RZ02</strain>
    </source>
</reference>
<keyword evidence="2" id="KW-1185">Reference proteome</keyword>
<dbReference type="AlphaFoldDB" id="A0A848QM18"/>